<name>A0A816ZPN3_9BILA</name>
<protein>
    <submittedName>
        <fullName evidence="1">Uncharacterized protein</fullName>
    </submittedName>
</protein>
<proteinExistence type="predicted"/>
<sequence>MKSKDIRKVVKTKYENDDGPAKIYRDLAGAVSLPTIKLWIKMINTSGFITLSSPPGCPRTVRTKAAIVKLKNRLNKKKQVSTRKLAKDMNISRTSIRRILCEDLGLWAASREEADRKGGFREKTKYPEKVMVWLGACADGLTTPGNLENGTMDAEVYINEVLPIALECGDKALGDDWTYQQDGARPHKHHLTQEWCAKHFPDFIPEKRWPPNSPDLCPLDYSLWNELAQCMNWDRITTKATLIKEIKRSVTKVDKKKF</sequence>
<evidence type="ECO:0000313" key="1">
    <source>
        <dbReference type="EMBL" id="CAF2225095.1"/>
    </source>
</evidence>
<accession>A0A816ZPN3</accession>
<dbReference type="InterPro" id="IPR036397">
    <property type="entry name" value="RNaseH_sf"/>
</dbReference>
<dbReference type="GO" id="GO:0003676">
    <property type="term" value="F:nucleic acid binding"/>
    <property type="evidence" value="ECO:0007669"/>
    <property type="project" value="InterPro"/>
</dbReference>
<dbReference type="PANTHER" id="PTHR46068:SF1">
    <property type="entry name" value="TRANSPOSASE IS30-LIKE HTH DOMAIN-CONTAINING PROTEIN"/>
    <property type="match status" value="1"/>
</dbReference>
<dbReference type="PANTHER" id="PTHR46068">
    <property type="entry name" value="PROTEIN CBG27172"/>
    <property type="match status" value="1"/>
</dbReference>
<reference evidence="1" key="1">
    <citation type="submission" date="2021-02" db="EMBL/GenBank/DDBJ databases">
        <authorList>
            <person name="Nowell W R."/>
        </authorList>
    </citation>
    <scope>NUCLEOTIDE SEQUENCE</scope>
</reference>
<dbReference type="Gene3D" id="3.30.420.10">
    <property type="entry name" value="Ribonuclease H-like superfamily/Ribonuclease H"/>
    <property type="match status" value="1"/>
</dbReference>
<gene>
    <name evidence="1" type="ORF">WKI299_LOCUS35721</name>
</gene>
<evidence type="ECO:0000313" key="2">
    <source>
        <dbReference type="Proteomes" id="UP000663856"/>
    </source>
</evidence>
<comment type="caution">
    <text evidence="1">The sequence shown here is derived from an EMBL/GenBank/DDBJ whole genome shotgun (WGS) entry which is preliminary data.</text>
</comment>
<organism evidence="1 2">
    <name type="scientific">Rotaria magnacalcarata</name>
    <dbReference type="NCBI Taxonomy" id="392030"/>
    <lineage>
        <taxon>Eukaryota</taxon>
        <taxon>Metazoa</taxon>
        <taxon>Spiralia</taxon>
        <taxon>Gnathifera</taxon>
        <taxon>Rotifera</taxon>
        <taxon>Eurotatoria</taxon>
        <taxon>Bdelloidea</taxon>
        <taxon>Philodinida</taxon>
        <taxon>Philodinidae</taxon>
        <taxon>Rotaria</taxon>
    </lineage>
</organism>
<dbReference type="AlphaFoldDB" id="A0A816ZPN3"/>
<dbReference type="EMBL" id="CAJNRF010017197">
    <property type="protein sequence ID" value="CAF2225095.1"/>
    <property type="molecule type" value="Genomic_DNA"/>
</dbReference>
<dbReference type="Proteomes" id="UP000663856">
    <property type="component" value="Unassembled WGS sequence"/>
</dbReference>